<evidence type="ECO:0000259" key="5">
    <source>
        <dbReference type="SMART" id="SM00478"/>
    </source>
</evidence>
<keyword evidence="7" id="KW-1185">Reference proteome</keyword>
<proteinExistence type="predicted"/>
<accession>A0A1H1ZY46</accession>
<organism evidence="6 7">
    <name type="scientific">Friedmanniella luteola</name>
    <dbReference type="NCBI Taxonomy" id="546871"/>
    <lineage>
        <taxon>Bacteria</taxon>
        <taxon>Bacillati</taxon>
        <taxon>Actinomycetota</taxon>
        <taxon>Actinomycetes</taxon>
        <taxon>Propionibacteriales</taxon>
        <taxon>Nocardioidaceae</taxon>
        <taxon>Friedmanniella</taxon>
    </lineage>
</organism>
<dbReference type="GO" id="GO:0006285">
    <property type="term" value="P:base-excision repair, AP site formation"/>
    <property type="evidence" value="ECO:0007669"/>
    <property type="project" value="TreeGrafter"/>
</dbReference>
<dbReference type="Gene3D" id="1.10.340.30">
    <property type="entry name" value="Hypothetical protein, domain 2"/>
    <property type="match status" value="1"/>
</dbReference>
<dbReference type="GO" id="GO:0006307">
    <property type="term" value="P:DNA alkylation repair"/>
    <property type="evidence" value="ECO:0007669"/>
    <property type="project" value="TreeGrafter"/>
</dbReference>
<evidence type="ECO:0000256" key="3">
    <source>
        <dbReference type="ARBA" id="ARBA00022763"/>
    </source>
</evidence>
<dbReference type="PANTHER" id="PTHR43003">
    <property type="entry name" value="DNA-3-METHYLADENINE GLYCOSYLASE"/>
    <property type="match status" value="1"/>
</dbReference>
<evidence type="ECO:0000313" key="6">
    <source>
        <dbReference type="EMBL" id="SDT38166.1"/>
    </source>
</evidence>
<dbReference type="GO" id="GO:0043916">
    <property type="term" value="F:DNA-7-methylguanine glycosylase activity"/>
    <property type="evidence" value="ECO:0007669"/>
    <property type="project" value="TreeGrafter"/>
</dbReference>
<dbReference type="PANTHER" id="PTHR43003:SF13">
    <property type="entry name" value="DNA-3-METHYLADENINE GLYCOSYLASE 2"/>
    <property type="match status" value="1"/>
</dbReference>
<dbReference type="InterPro" id="IPR011257">
    <property type="entry name" value="DNA_glycosylase"/>
</dbReference>
<sequence length="300" mass="31782">MTTTRTTSLDVTGPYDLREVALMGFGHRDERTYDGVLRLAFCAEPDLALPVGVEVRQEGATLALTVHAPAPQPLDDARLAAVATQVARVVSADHDGAAYAALCARDPVLTRLHAAAPGFRPALFHSAYEALVWAVLSARRSRSQAIPLRQRLGEQLGTTVVLAGRPTVAVPVPARLRELESLPGLPADRVPRLHAIAEAAAEGRLDTARLRGLPPEEATAELQRLPGIGPFYASLVVVRALGHADVLAPGESHGRAAVGQLYGLGDGVGAEELGRLAEGWRPFRTWVQVAARAVGVRMAA</sequence>
<evidence type="ECO:0000256" key="1">
    <source>
        <dbReference type="ARBA" id="ARBA00000086"/>
    </source>
</evidence>
<reference evidence="6 7" key="1">
    <citation type="submission" date="2016-10" db="EMBL/GenBank/DDBJ databases">
        <authorList>
            <person name="de Groot N.N."/>
        </authorList>
    </citation>
    <scope>NUCLEOTIDE SEQUENCE [LARGE SCALE GENOMIC DNA]</scope>
    <source>
        <strain evidence="6 7">DSM 21741</strain>
    </source>
</reference>
<dbReference type="GO" id="GO:0005737">
    <property type="term" value="C:cytoplasm"/>
    <property type="evidence" value="ECO:0007669"/>
    <property type="project" value="TreeGrafter"/>
</dbReference>
<evidence type="ECO:0000256" key="2">
    <source>
        <dbReference type="ARBA" id="ARBA00012000"/>
    </source>
</evidence>
<dbReference type="SMART" id="SM00478">
    <property type="entry name" value="ENDO3c"/>
    <property type="match status" value="1"/>
</dbReference>
<dbReference type="STRING" id="546871.SAMN04488543_4061"/>
<evidence type="ECO:0000313" key="7">
    <source>
        <dbReference type="Proteomes" id="UP000199092"/>
    </source>
</evidence>
<dbReference type="InterPro" id="IPR003265">
    <property type="entry name" value="HhH-GPD_domain"/>
</dbReference>
<dbReference type="GO" id="GO:0032993">
    <property type="term" value="C:protein-DNA complex"/>
    <property type="evidence" value="ECO:0007669"/>
    <property type="project" value="TreeGrafter"/>
</dbReference>
<dbReference type="Proteomes" id="UP000199092">
    <property type="component" value="Chromosome I"/>
</dbReference>
<feature type="domain" description="HhH-GPD" evidence="5">
    <location>
        <begin position="136"/>
        <end position="299"/>
    </location>
</feature>
<dbReference type="EC" id="3.2.2.21" evidence="2"/>
<keyword evidence="4" id="KW-0234">DNA repair</keyword>
<dbReference type="EMBL" id="LT629749">
    <property type="protein sequence ID" value="SDT38166.1"/>
    <property type="molecule type" value="Genomic_DNA"/>
</dbReference>
<comment type="catalytic activity">
    <reaction evidence="1">
        <text>Hydrolysis of alkylated DNA, releasing 3-methyladenine, 3-methylguanine, 7-methylguanine and 7-methyladenine.</text>
        <dbReference type="EC" id="3.2.2.21"/>
    </reaction>
</comment>
<dbReference type="GO" id="GO:0008725">
    <property type="term" value="F:DNA-3-methyladenine glycosylase activity"/>
    <property type="evidence" value="ECO:0007669"/>
    <property type="project" value="TreeGrafter"/>
</dbReference>
<dbReference type="SUPFAM" id="SSF48150">
    <property type="entry name" value="DNA-glycosylase"/>
    <property type="match status" value="1"/>
</dbReference>
<dbReference type="RefSeq" id="WP_091415456.1">
    <property type="nucleotide sequence ID" value="NZ_LT629749.1"/>
</dbReference>
<protein>
    <recommendedName>
        <fullName evidence="2">DNA-3-methyladenine glycosylase II</fullName>
        <ecNumber evidence="2">3.2.2.21</ecNumber>
    </recommendedName>
</protein>
<dbReference type="OrthoDB" id="9811249at2"/>
<gene>
    <name evidence="6" type="ORF">SAMN04488543_4061</name>
</gene>
<dbReference type="AlphaFoldDB" id="A0A1H1ZY46"/>
<name>A0A1H1ZY46_9ACTN</name>
<evidence type="ECO:0000256" key="4">
    <source>
        <dbReference type="ARBA" id="ARBA00023204"/>
    </source>
</evidence>
<keyword evidence="3" id="KW-0227">DNA damage</keyword>
<dbReference type="GO" id="GO:0032131">
    <property type="term" value="F:alkylated DNA binding"/>
    <property type="evidence" value="ECO:0007669"/>
    <property type="project" value="TreeGrafter"/>
</dbReference>
<dbReference type="InterPro" id="IPR051912">
    <property type="entry name" value="Alkylbase_DNA_Glycosylase/TA"/>
</dbReference>